<comment type="domain">
    <text evidence="6">Has an N-terminal Jag-N domain and 2 RNA-binding domains (KH and R3H).</text>
</comment>
<dbReference type="NCBIfam" id="NF041568">
    <property type="entry name" value="Jag_EloR"/>
    <property type="match status" value="1"/>
</dbReference>
<organism evidence="8 9">
    <name type="scientific">Salinibacillus aidingensis</name>
    <dbReference type="NCBI Taxonomy" id="237684"/>
    <lineage>
        <taxon>Bacteria</taxon>
        <taxon>Bacillati</taxon>
        <taxon>Bacillota</taxon>
        <taxon>Bacilli</taxon>
        <taxon>Bacillales</taxon>
        <taxon>Bacillaceae</taxon>
        <taxon>Salinibacillus</taxon>
    </lineage>
</organism>
<keyword evidence="9" id="KW-1185">Reference proteome</keyword>
<dbReference type="InterPro" id="IPR034079">
    <property type="entry name" value="R3H_KhpB"/>
</dbReference>
<dbReference type="PANTHER" id="PTHR35800:SF1">
    <property type="entry name" value="RNA-BINDING PROTEIN KHPB"/>
    <property type="match status" value="1"/>
</dbReference>
<evidence type="ECO:0000256" key="4">
    <source>
        <dbReference type="ARBA" id="ARBA00023186"/>
    </source>
</evidence>
<dbReference type="SMART" id="SM01245">
    <property type="entry name" value="Jag_N"/>
    <property type="match status" value="1"/>
</dbReference>
<feature type="domain" description="R3H" evidence="7">
    <location>
        <begin position="140"/>
        <end position="205"/>
    </location>
</feature>
<evidence type="ECO:0000256" key="5">
    <source>
        <dbReference type="ARBA" id="ARBA00023316"/>
    </source>
</evidence>
<comment type="caution">
    <text evidence="8">The sequence shown here is derived from an EMBL/GenBank/DDBJ whole genome shotgun (WGS) entry which is preliminary data.</text>
</comment>
<dbReference type="InterPro" id="IPR036867">
    <property type="entry name" value="R3H_dom_sf"/>
</dbReference>
<dbReference type="CDD" id="cd02644">
    <property type="entry name" value="R3H_jag"/>
    <property type="match status" value="1"/>
</dbReference>
<sequence length="205" mass="23110">MKQVTVTGQTVKEAIQTALGQLDASEDQVNVEVIDEGKKGVFGVFGSKPAIVKVTEIPDQSQSGDEYLREIAKQMGNPVDVDIEETEKEIHYNLTGEKIARLIGKRGQTLNALQYLTQLAVNRDTDRYKAVIVDAEGYRERRSETLKQLAERLAKKSVRLQKEVYLEPMPSYERKVIHTALQHNQNISTYSDGAEPNRRVVIKPE</sequence>
<evidence type="ECO:0000256" key="6">
    <source>
        <dbReference type="HAMAP-Rule" id="MF_00867"/>
    </source>
</evidence>
<keyword evidence="5 6" id="KW-0961">Cell wall biogenesis/degradation</keyword>
<dbReference type="InterPro" id="IPR038247">
    <property type="entry name" value="Jag_N_dom_sf"/>
</dbReference>
<dbReference type="InterPro" id="IPR015946">
    <property type="entry name" value="KH_dom-like_a/b"/>
</dbReference>
<dbReference type="PROSITE" id="PS51061">
    <property type="entry name" value="R3H"/>
    <property type="match status" value="1"/>
</dbReference>
<dbReference type="RefSeq" id="WP_343843327.1">
    <property type="nucleotide sequence ID" value="NZ_BAAADO010000008.1"/>
</dbReference>
<dbReference type="Proteomes" id="UP001500880">
    <property type="component" value="Unassembled WGS sequence"/>
</dbReference>
<proteinExistence type="inferred from homology"/>
<dbReference type="Pfam" id="PF13083">
    <property type="entry name" value="KH_KhpA-B"/>
    <property type="match status" value="1"/>
</dbReference>
<gene>
    <name evidence="6" type="primary">khpB</name>
    <name evidence="6" type="synonym">eloR</name>
    <name evidence="8" type="ORF">GCM10008986_32140</name>
</gene>
<dbReference type="InterPro" id="IPR001374">
    <property type="entry name" value="R3H_dom"/>
</dbReference>
<dbReference type="SMART" id="SM00393">
    <property type="entry name" value="R3H"/>
    <property type="match status" value="1"/>
</dbReference>
<keyword evidence="2 6" id="KW-0694">RNA-binding</keyword>
<dbReference type="Gene3D" id="3.30.1370.50">
    <property type="entry name" value="R3H-like domain"/>
    <property type="match status" value="1"/>
</dbReference>
<feature type="region of interest" description="Jag_N domain" evidence="6">
    <location>
        <begin position="5"/>
        <end position="55"/>
    </location>
</feature>
<dbReference type="CDD" id="cd02414">
    <property type="entry name" value="KH-II_Jag"/>
    <property type="match status" value="1"/>
</dbReference>
<keyword evidence="1 6" id="KW-0963">Cytoplasm</keyword>
<evidence type="ECO:0000256" key="3">
    <source>
        <dbReference type="ARBA" id="ARBA00022960"/>
    </source>
</evidence>
<dbReference type="PANTHER" id="PTHR35800">
    <property type="entry name" value="PROTEIN JAG"/>
    <property type="match status" value="1"/>
</dbReference>
<dbReference type="InterPro" id="IPR038008">
    <property type="entry name" value="Jag_KH"/>
</dbReference>
<evidence type="ECO:0000313" key="9">
    <source>
        <dbReference type="Proteomes" id="UP001500880"/>
    </source>
</evidence>
<dbReference type="Gene3D" id="3.30.300.20">
    <property type="match status" value="1"/>
</dbReference>
<evidence type="ECO:0000256" key="2">
    <source>
        <dbReference type="ARBA" id="ARBA00022884"/>
    </source>
</evidence>
<dbReference type="Pfam" id="PF14804">
    <property type="entry name" value="Jag_N"/>
    <property type="match status" value="1"/>
</dbReference>
<dbReference type="InterPro" id="IPR032782">
    <property type="entry name" value="KhpB_N"/>
</dbReference>
<accession>A0ABP3LKU6</accession>
<reference evidence="9" key="1">
    <citation type="journal article" date="2019" name="Int. J. Syst. Evol. Microbiol.">
        <title>The Global Catalogue of Microorganisms (GCM) 10K type strain sequencing project: providing services to taxonomists for standard genome sequencing and annotation.</title>
        <authorList>
            <consortium name="The Broad Institute Genomics Platform"/>
            <consortium name="The Broad Institute Genome Sequencing Center for Infectious Disease"/>
            <person name="Wu L."/>
            <person name="Ma J."/>
        </authorList>
    </citation>
    <scope>NUCLEOTIDE SEQUENCE [LARGE SCALE GENOMIC DNA]</scope>
    <source>
        <strain evidence="9">JCM 12389</strain>
    </source>
</reference>
<dbReference type="EMBL" id="BAAADO010000008">
    <property type="protein sequence ID" value="GAA0502129.1"/>
    <property type="molecule type" value="Genomic_DNA"/>
</dbReference>
<dbReference type="InterPro" id="IPR039247">
    <property type="entry name" value="KhpB"/>
</dbReference>
<evidence type="ECO:0000313" key="8">
    <source>
        <dbReference type="EMBL" id="GAA0502129.1"/>
    </source>
</evidence>
<protein>
    <recommendedName>
        <fullName evidence="6">RNA-binding protein KhpB</fullName>
    </recommendedName>
    <alternativeName>
        <fullName evidence="6">RNA-binding protein EloR</fullName>
    </alternativeName>
</protein>
<comment type="subcellular location">
    <subcellularLocation>
        <location evidence="6">Cytoplasm</location>
    </subcellularLocation>
</comment>
<comment type="function">
    <text evidence="6">A probable RNA chaperone. Forms a complex with KhpA which binds to cellular RNA and controls its expression. Plays a role in peptidoglycan (PG) homeostasis and cell length regulation.</text>
</comment>
<name>A0ABP3LKU6_9BACI</name>
<dbReference type="SUPFAM" id="SSF82708">
    <property type="entry name" value="R3H domain"/>
    <property type="match status" value="1"/>
</dbReference>
<keyword evidence="3 6" id="KW-0133">Cell shape</keyword>
<comment type="subunit">
    <text evidence="6">Forms a complex with KhpA.</text>
</comment>
<keyword evidence="4 6" id="KW-0143">Chaperone</keyword>
<dbReference type="HAMAP" id="MF_00867">
    <property type="entry name" value="KhpB"/>
    <property type="match status" value="1"/>
</dbReference>
<evidence type="ECO:0000256" key="1">
    <source>
        <dbReference type="ARBA" id="ARBA00022490"/>
    </source>
</evidence>
<comment type="similarity">
    <text evidence="6">Belongs to the KhpB RNA-binding protein family.</text>
</comment>
<evidence type="ECO:0000259" key="7">
    <source>
        <dbReference type="PROSITE" id="PS51061"/>
    </source>
</evidence>
<dbReference type="Pfam" id="PF01424">
    <property type="entry name" value="R3H"/>
    <property type="match status" value="1"/>
</dbReference>
<dbReference type="Gene3D" id="3.30.30.80">
    <property type="entry name" value="probable RNA-binding protein from clostridium symbiosum atcc 14940"/>
    <property type="match status" value="1"/>
</dbReference>